<dbReference type="GO" id="GO:0000139">
    <property type="term" value="C:Golgi membrane"/>
    <property type="evidence" value="ECO:0007669"/>
    <property type="project" value="UniProtKB-SubCell"/>
</dbReference>
<evidence type="ECO:0000256" key="2">
    <source>
        <dbReference type="ARBA" id="ARBA00008661"/>
    </source>
</evidence>
<keyword evidence="6" id="KW-0735">Signal-anchor</keyword>
<dbReference type="Pfam" id="PF01762">
    <property type="entry name" value="Galactosyl_T"/>
    <property type="match status" value="1"/>
</dbReference>
<keyword evidence="12" id="KW-1185">Reference proteome</keyword>
<dbReference type="Gene3D" id="3.90.550.50">
    <property type="match status" value="1"/>
</dbReference>
<evidence type="ECO:0000313" key="11">
    <source>
        <dbReference type="EMBL" id="CAG9138766.1"/>
    </source>
</evidence>
<organism evidence="11 12">
    <name type="scientific">Plutella xylostella</name>
    <name type="common">Diamondback moth</name>
    <name type="synonym">Plutella maculipennis</name>
    <dbReference type="NCBI Taxonomy" id="51655"/>
    <lineage>
        <taxon>Eukaryota</taxon>
        <taxon>Metazoa</taxon>
        <taxon>Ecdysozoa</taxon>
        <taxon>Arthropoda</taxon>
        <taxon>Hexapoda</taxon>
        <taxon>Insecta</taxon>
        <taxon>Pterygota</taxon>
        <taxon>Neoptera</taxon>
        <taxon>Endopterygota</taxon>
        <taxon>Lepidoptera</taxon>
        <taxon>Glossata</taxon>
        <taxon>Ditrysia</taxon>
        <taxon>Yponomeutoidea</taxon>
        <taxon>Plutellidae</taxon>
        <taxon>Plutella</taxon>
    </lineage>
</organism>
<keyword evidence="8 10" id="KW-0333">Golgi apparatus</keyword>
<dbReference type="GO" id="GO:0016758">
    <property type="term" value="F:hexosyltransferase activity"/>
    <property type="evidence" value="ECO:0007669"/>
    <property type="project" value="InterPro"/>
</dbReference>
<dbReference type="AlphaFoldDB" id="A0A8S4GDX4"/>
<evidence type="ECO:0000256" key="7">
    <source>
        <dbReference type="ARBA" id="ARBA00022989"/>
    </source>
</evidence>
<keyword evidence="3 10" id="KW-0328">Glycosyltransferase</keyword>
<accession>A0A8S4GDX4</accession>
<evidence type="ECO:0000256" key="10">
    <source>
        <dbReference type="RuleBase" id="RU363063"/>
    </source>
</evidence>
<dbReference type="EMBL" id="CAJHNJ030000863">
    <property type="protein sequence ID" value="CAG9138766.1"/>
    <property type="molecule type" value="Genomic_DNA"/>
</dbReference>
<reference evidence="11" key="1">
    <citation type="submission" date="2020-11" db="EMBL/GenBank/DDBJ databases">
        <authorList>
            <person name="Whiteford S."/>
        </authorList>
    </citation>
    <scope>NUCLEOTIDE SEQUENCE</scope>
</reference>
<dbReference type="PANTHER" id="PTHR11214:SF376">
    <property type="entry name" value="HEXOSYLTRANSFERASE"/>
    <property type="match status" value="1"/>
</dbReference>
<evidence type="ECO:0000256" key="4">
    <source>
        <dbReference type="ARBA" id="ARBA00022679"/>
    </source>
</evidence>
<proteinExistence type="inferred from homology"/>
<comment type="similarity">
    <text evidence="2 10">Belongs to the glycosyltransferase 31 family.</text>
</comment>
<keyword evidence="9" id="KW-0472">Membrane</keyword>
<evidence type="ECO:0000256" key="6">
    <source>
        <dbReference type="ARBA" id="ARBA00022968"/>
    </source>
</evidence>
<dbReference type="PANTHER" id="PTHR11214">
    <property type="entry name" value="BETA-1,3-N-ACETYLGLUCOSAMINYLTRANSFERASE"/>
    <property type="match status" value="1"/>
</dbReference>
<dbReference type="EC" id="2.4.1.-" evidence="10"/>
<evidence type="ECO:0000256" key="5">
    <source>
        <dbReference type="ARBA" id="ARBA00022692"/>
    </source>
</evidence>
<evidence type="ECO:0000313" key="12">
    <source>
        <dbReference type="Proteomes" id="UP000653454"/>
    </source>
</evidence>
<evidence type="ECO:0000256" key="9">
    <source>
        <dbReference type="ARBA" id="ARBA00023136"/>
    </source>
</evidence>
<protein>
    <recommendedName>
        <fullName evidence="10">Hexosyltransferase</fullName>
        <ecNumber evidence="10">2.4.1.-</ecNumber>
    </recommendedName>
</protein>
<sequence>MLHRLLLNDLYFHAGCVFLVILLLVHDSFKDSKQKPGQPCVPQRPFDVAETTPSPLENDDVLFKINNFSFVINPEICHQYSHNFLAVNMVSSKPDHEAYRNVIRAMWNHSSYVKGVFLLGLSDDTGLKKRIRMESKTYRDILMGNFRDHYRNMTYKHIMGLKWVSKHCSNARYIIKTDDDVVVDFKLLANFFTRILSPWGTNRLVLCPRIVKGLSVQRKRCSSEVTYPGNEKWTHNIVTTDEYRNDIFPDFCKGYFLIYSQDALQPLLKASRAVPYVYLDDVYVTGLLPPIAGIPVTSLRTFPPPWDRNPFVVGYELEVCYMEKLWNVTLL</sequence>
<keyword evidence="7" id="KW-1133">Transmembrane helix</keyword>
<keyword evidence="4" id="KW-0808">Transferase</keyword>
<dbReference type="InterPro" id="IPR002659">
    <property type="entry name" value="Glyco_trans_31"/>
</dbReference>
<evidence type="ECO:0000256" key="1">
    <source>
        <dbReference type="ARBA" id="ARBA00004323"/>
    </source>
</evidence>
<keyword evidence="5" id="KW-0812">Transmembrane</keyword>
<dbReference type="GO" id="GO:0006493">
    <property type="term" value="P:protein O-linked glycosylation"/>
    <property type="evidence" value="ECO:0007669"/>
    <property type="project" value="TreeGrafter"/>
</dbReference>
<gene>
    <name evidence="11" type="ORF">PLXY2_LOCUS17018</name>
</gene>
<comment type="caution">
    <text evidence="11">The sequence shown here is derived from an EMBL/GenBank/DDBJ whole genome shotgun (WGS) entry which is preliminary data.</text>
</comment>
<evidence type="ECO:0000256" key="8">
    <source>
        <dbReference type="ARBA" id="ARBA00023034"/>
    </source>
</evidence>
<dbReference type="Proteomes" id="UP000653454">
    <property type="component" value="Unassembled WGS sequence"/>
</dbReference>
<name>A0A8S4GDX4_PLUXY</name>
<comment type="subcellular location">
    <subcellularLocation>
        <location evidence="1 10">Golgi apparatus membrane</location>
        <topology evidence="1 10">Single-pass type II membrane protein</topology>
    </subcellularLocation>
</comment>
<evidence type="ECO:0000256" key="3">
    <source>
        <dbReference type="ARBA" id="ARBA00022676"/>
    </source>
</evidence>